<keyword evidence="1" id="KW-0210">Decarboxylase</keyword>
<keyword evidence="4" id="KW-1185">Reference proteome</keyword>
<sequence length="293" mass="33115">MWWSGSSAVLSQKGRRILAIGRGRSWVIRIQRPLAAVAAGSPEIRVFIAGHGGSLCGSKVFSSRSFGKDICSSAFVDGTMVIFCLAPQIFTVETKHYVLHQKLRWHDADHHEKFRQQQRVPFCLDPSAPANAQRSTLTLTSMLKAHIRECGEGEEDFGHWTRKVLGDSDSTTTSRCRCWFYLTIHDERPSHWSKVFSSRSFGKDICSSAFVDGTMVIFCLAPQDYHRFHFPVSRTISLTLIVQMMMEIDAFSLAMDVKFSIMIEMIIKEENPLHSILISFRIDLGVITSLLHS</sequence>
<keyword evidence="2" id="KW-0456">Lyase</keyword>
<evidence type="ECO:0000256" key="2">
    <source>
        <dbReference type="ARBA" id="ARBA00023239"/>
    </source>
</evidence>
<evidence type="ECO:0000256" key="1">
    <source>
        <dbReference type="ARBA" id="ARBA00022793"/>
    </source>
</evidence>
<dbReference type="EMBL" id="CP039348">
    <property type="protein sequence ID" value="QCD89463.1"/>
    <property type="molecule type" value="Genomic_DNA"/>
</dbReference>
<evidence type="ECO:0000313" key="4">
    <source>
        <dbReference type="Proteomes" id="UP000501690"/>
    </source>
</evidence>
<gene>
    <name evidence="3" type="ORF">DEO72_LG4g407</name>
</gene>
<dbReference type="AlphaFoldDB" id="A0A4D6LLT1"/>
<evidence type="ECO:0000313" key="3">
    <source>
        <dbReference type="EMBL" id="QCD89463.1"/>
    </source>
</evidence>
<accession>A0A4D6LLT1</accession>
<proteinExistence type="predicted"/>
<protein>
    <submittedName>
        <fullName evidence="3">Phosphatidylserine decarboxylase</fullName>
    </submittedName>
</protein>
<name>A0A4D6LLT1_VIGUN</name>
<dbReference type="GO" id="GO:0008654">
    <property type="term" value="P:phospholipid biosynthetic process"/>
    <property type="evidence" value="ECO:0007669"/>
    <property type="project" value="InterPro"/>
</dbReference>
<reference evidence="3 4" key="1">
    <citation type="submission" date="2019-04" db="EMBL/GenBank/DDBJ databases">
        <title>An improved genome assembly and genetic linkage map for asparagus bean, Vigna unguiculata ssp. sesquipedialis.</title>
        <authorList>
            <person name="Xia Q."/>
            <person name="Zhang R."/>
            <person name="Dong Y."/>
        </authorList>
    </citation>
    <scope>NUCLEOTIDE SEQUENCE [LARGE SCALE GENOMIC DNA]</scope>
    <source>
        <tissue evidence="3">Leaf</tissue>
    </source>
</reference>
<organism evidence="3 4">
    <name type="scientific">Vigna unguiculata</name>
    <name type="common">Cowpea</name>
    <dbReference type="NCBI Taxonomy" id="3917"/>
    <lineage>
        <taxon>Eukaryota</taxon>
        <taxon>Viridiplantae</taxon>
        <taxon>Streptophyta</taxon>
        <taxon>Embryophyta</taxon>
        <taxon>Tracheophyta</taxon>
        <taxon>Spermatophyta</taxon>
        <taxon>Magnoliopsida</taxon>
        <taxon>eudicotyledons</taxon>
        <taxon>Gunneridae</taxon>
        <taxon>Pentapetalae</taxon>
        <taxon>rosids</taxon>
        <taxon>fabids</taxon>
        <taxon>Fabales</taxon>
        <taxon>Fabaceae</taxon>
        <taxon>Papilionoideae</taxon>
        <taxon>50 kb inversion clade</taxon>
        <taxon>NPAAA clade</taxon>
        <taxon>indigoferoid/millettioid clade</taxon>
        <taxon>Phaseoleae</taxon>
        <taxon>Vigna</taxon>
    </lineage>
</organism>
<dbReference type="InterPro" id="IPR003817">
    <property type="entry name" value="PS_Dcarbxylase"/>
</dbReference>
<dbReference type="GO" id="GO:0004609">
    <property type="term" value="F:phosphatidylserine decarboxylase activity"/>
    <property type="evidence" value="ECO:0007669"/>
    <property type="project" value="InterPro"/>
</dbReference>
<dbReference type="Proteomes" id="UP000501690">
    <property type="component" value="Linkage Group LG4"/>
</dbReference>
<dbReference type="Pfam" id="PF02666">
    <property type="entry name" value="PS_Dcarbxylase"/>
    <property type="match status" value="1"/>
</dbReference>